<dbReference type="PROSITE" id="PS51384">
    <property type="entry name" value="FAD_FR"/>
    <property type="match status" value="1"/>
</dbReference>
<comment type="caution">
    <text evidence="2">The sequence shown here is derived from an EMBL/GenBank/DDBJ whole genome shotgun (WGS) entry which is preliminary data.</text>
</comment>
<feature type="domain" description="FAD-binding FR-type" evidence="1">
    <location>
        <begin position="34"/>
        <end position="161"/>
    </location>
</feature>
<proteinExistence type="predicted"/>
<dbReference type="PANTHER" id="PTHR30157:SF0">
    <property type="entry name" value="NADPH-DEPENDENT FERRIC-CHELATE REDUCTASE"/>
    <property type="match status" value="1"/>
</dbReference>
<dbReference type="InterPro" id="IPR007037">
    <property type="entry name" value="SIP_rossman_dom"/>
</dbReference>
<evidence type="ECO:0000313" key="3">
    <source>
        <dbReference type="Proteomes" id="UP000297447"/>
    </source>
</evidence>
<sequence length="333" mass="35846">MLTSTIAPPARNSPAPAVVAQATVGTEPAPRPSFRPYDVSVAAVQRLSHNFTRVTFTGAQLHEFGTAGLDQRIKIVLPLPQVGVAHFPRVTAWYEAWRNLPDGLRNPIRTYTVRAVRPERREVDIDFVMHGDGGPASSWVATASVGDCLTIVGPDERGENPRAGIEWRPGAARALLIAGDETAAPAICSILAALPRDAVGCAFIEVPNAEDAQPTDAPAGVCVTWLARSTAGHGVALDLAVRGWTDRFLTEHHAAALAERAELAELDLDREMLWDVPAPVAVDDAGLSGHLYAWLAGEASVIKGLRRFLVTETGIDRRQVAFMGYWRDGRAEC</sequence>
<dbReference type="InterPro" id="IPR013113">
    <property type="entry name" value="SIP_FAD-bd"/>
</dbReference>
<dbReference type="InterPro" id="IPR017927">
    <property type="entry name" value="FAD-bd_FR_type"/>
</dbReference>
<dbReference type="Pfam" id="PF04954">
    <property type="entry name" value="SIP"/>
    <property type="match status" value="1"/>
</dbReference>
<dbReference type="InterPro" id="IPR017938">
    <property type="entry name" value="Riboflavin_synthase-like_b-brl"/>
</dbReference>
<dbReference type="Gene3D" id="3.40.50.80">
    <property type="entry name" value="Nucleotide-binding domain of ferredoxin-NADP reductase (FNR) module"/>
    <property type="match status" value="1"/>
</dbReference>
<accession>A0A4R8ZYJ9</accession>
<dbReference type="PANTHER" id="PTHR30157">
    <property type="entry name" value="FERRIC REDUCTASE, NADPH-DEPENDENT"/>
    <property type="match status" value="1"/>
</dbReference>
<dbReference type="InterPro" id="IPR039374">
    <property type="entry name" value="SIP_fam"/>
</dbReference>
<dbReference type="GO" id="GO:0016491">
    <property type="term" value="F:oxidoreductase activity"/>
    <property type="evidence" value="ECO:0007669"/>
    <property type="project" value="InterPro"/>
</dbReference>
<name>A0A4R8ZYJ9_9MICO</name>
<dbReference type="Gene3D" id="2.40.30.10">
    <property type="entry name" value="Translation factors"/>
    <property type="match status" value="1"/>
</dbReference>
<dbReference type="SUPFAM" id="SSF63380">
    <property type="entry name" value="Riboflavin synthase domain-like"/>
    <property type="match status" value="1"/>
</dbReference>
<dbReference type="RefSeq" id="WP_134519975.1">
    <property type="nucleotide sequence ID" value="NZ_SOHE01000053.1"/>
</dbReference>
<dbReference type="Proteomes" id="UP000297447">
    <property type="component" value="Unassembled WGS sequence"/>
</dbReference>
<organism evidence="2 3">
    <name type="scientific">Cryobacterium frigoriphilum</name>
    <dbReference type="NCBI Taxonomy" id="1259150"/>
    <lineage>
        <taxon>Bacteria</taxon>
        <taxon>Bacillati</taxon>
        <taxon>Actinomycetota</taxon>
        <taxon>Actinomycetes</taxon>
        <taxon>Micrococcales</taxon>
        <taxon>Microbacteriaceae</taxon>
        <taxon>Cryobacterium</taxon>
    </lineage>
</organism>
<evidence type="ECO:0000259" key="1">
    <source>
        <dbReference type="PROSITE" id="PS51384"/>
    </source>
</evidence>
<dbReference type="Pfam" id="PF08021">
    <property type="entry name" value="FAD_binding_9"/>
    <property type="match status" value="1"/>
</dbReference>
<gene>
    <name evidence="2" type="ORF">E3T55_12995</name>
</gene>
<dbReference type="EMBL" id="SOHE01000053">
    <property type="protein sequence ID" value="TFD48950.1"/>
    <property type="molecule type" value="Genomic_DNA"/>
</dbReference>
<keyword evidence="3" id="KW-1185">Reference proteome</keyword>
<dbReference type="OrthoDB" id="3291337at2"/>
<dbReference type="InterPro" id="IPR039261">
    <property type="entry name" value="FNR_nucleotide-bd"/>
</dbReference>
<dbReference type="AlphaFoldDB" id="A0A4R8ZYJ9"/>
<protein>
    <submittedName>
        <fullName evidence="2">Siderophore-interacting protein</fullName>
    </submittedName>
</protein>
<evidence type="ECO:0000313" key="2">
    <source>
        <dbReference type="EMBL" id="TFD48950.1"/>
    </source>
</evidence>
<reference evidence="2 3" key="1">
    <citation type="submission" date="2019-03" db="EMBL/GenBank/DDBJ databases">
        <title>Genomics of glacier-inhabiting Cryobacterium strains.</title>
        <authorList>
            <person name="Liu Q."/>
            <person name="Xin Y.-H."/>
        </authorList>
    </citation>
    <scope>NUCLEOTIDE SEQUENCE [LARGE SCALE GENOMIC DNA]</scope>
    <source>
        <strain evidence="2 3">Hh14</strain>
    </source>
</reference>
<dbReference type="CDD" id="cd06193">
    <property type="entry name" value="siderophore_interacting"/>
    <property type="match status" value="1"/>
</dbReference>